<dbReference type="AlphaFoldDB" id="A0AAN7RBN3"/>
<dbReference type="EMBL" id="JAXQNO010000004">
    <property type="protein sequence ID" value="KAK4799249.1"/>
    <property type="molecule type" value="Genomic_DNA"/>
</dbReference>
<sequence length="204" mass="22859">MSGFNYIKPGMLENIKQQLFLEDSCQKLSNGGWKMTPRLHGSSRGFYGGKHPRAWRDGLSKKHKVLIGSIAVKIESCNDLQVHELEGHDGDRPLAEYSLLNRNINDKICTDENIQPLSNSDPQPSYEKSDVCQNLAPESLLPASATVNDVSLLASESKTSENLLFSIYIARDFLARRWKEANSGDHVKLLLLQESNPEFGRDSE</sequence>
<comment type="caution">
    <text evidence="1">The sequence shown here is derived from an EMBL/GenBank/DDBJ whole genome shotgun (WGS) entry which is preliminary data.</text>
</comment>
<name>A0AAN7RBN3_TRANT</name>
<accession>A0AAN7RBN3</accession>
<proteinExistence type="predicted"/>
<keyword evidence="2" id="KW-1185">Reference proteome</keyword>
<organism evidence="1 2">
    <name type="scientific">Trapa natans</name>
    <name type="common">Water chestnut</name>
    <dbReference type="NCBI Taxonomy" id="22666"/>
    <lineage>
        <taxon>Eukaryota</taxon>
        <taxon>Viridiplantae</taxon>
        <taxon>Streptophyta</taxon>
        <taxon>Embryophyta</taxon>
        <taxon>Tracheophyta</taxon>
        <taxon>Spermatophyta</taxon>
        <taxon>Magnoliopsida</taxon>
        <taxon>eudicotyledons</taxon>
        <taxon>Gunneridae</taxon>
        <taxon>Pentapetalae</taxon>
        <taxon>rosids</taxon>
        <taxon>malvids</taxon>
        <taxon>Myrtales</taxon>
        <taxon>Lythraceae</taxon>
        <taxon>Trapa</taxon>
    </lineage>
</organism>
<evidence type="ECO:0000313" key="1">
    <source>
        <dbReference type="EMBL" id="KAK4799249.1"/>
    </source>
</evidence>
<evidence type="ECO:0000313" key="2">
    <source>
        <dbReference type="Proteomes" id="UP001346149"/>
    </source>
</evidence>
<gene>
    <name evidence="1" type="ORF">SAY86_024614</name>
</gene>
<protein>
    <submittedName>
        <fullName evidence="1">Uncharacterized protein</fullName>
    </submittedName>
</protein>
<dbReference type="Proteomes" id="UP001346149">
    <property type="component" value="Unassembled WGS sequence"/>
</dbReference>
<reference evidence="1 2" key="1">
    <citation type="journal article" date="2023" name="Hortic Res">
        <title>Pangenome of water caltrop reveals structural variations and asymmetric subgenome divergence after allopolyploidization.</title>
        <authorList>
            <person name="Zhang X."/>
            <person name="Chen Y."/>
            <person name="Wang L."/>
            <person name="Yuan Y."/>
            <person name="Fang M."/>
            <person name="Shi L."/>
            <person name="Lu R."/>
            <person name="Comes H.P."/>
            <person name="Ma Y."/>
            <person name="Chen Y."/>
            <person name="Huang G."/>
            <person name="Zhou Y."/>
            <person name="Zheng Z."/>
            <person name="Qiu Y."/>
        </authorList>
    </citation>
    <scope>NUCLEOTIDE SEQUENCE [LARGE SCALE GENOMIC DNA]</scope>
    <source>
        <strain evidence="1">F231</strain>
    </source>
</reference>